<evidence type="ECO:0000256" key="1">
    <source>
        <dbReference type="SAM" id="MobiDB-lite"/>
    </source>
</evidence>
<dbReference type="SUPFAM" id="SSF54523">
    <property type="entry name" value="Pili subunits"/>
    <property type="match status" value="1"/>
</dbReference>
<keyword evidence="4" id="KW-1185">Reference proteome</keyword>
<evidence type="ECO:0000256" key="2">
    <source>
        <dbReference type="SAM" id="Phobius"/>
    </source>
</evidence>
<dbReference type="STRING" id="1547922.ISF6_1123"/>
<dbReference type="RefSeq" id="WP_054018014.1">
    <property type="nucleotide sequence ID" value="NZ_BBYR01000002.1"/>
</dbReference>
<sequence length="191" mass="19225">MGRRTADPQPRGFTLIEMMVVLVLLGLVTTLALPAVQRWHDGLQLRAQGMGIVEALRAAAFAAGASRRDLVMDRDSFSAAATAAPMPAASGPAPVEASAEGAGAGSNGPADGVPAVPPAPPVPREGRASAPLPAGWRVERVERAVFLANGLCRPGRAALRSPAGVALTVRVDGPACAVTLVPTDAGAESGA</sequence>
<feature type="region of interest" description="Disordered" evidence="1">
    <location>
        <begin position="83"/>
        <end position="129"/>
    </location>
</feature>
<dbReference type="Pfam" id="PF07963">
    <property type="entry name" value="N_methyl"/>
    <property type="match status" value="1"/>
</dbReference>
<accession>A0A0K8NU28</accession>
<evidence type="ECO:0000313" key="3">
    <source>
        <dbReference type="EMBL" id="GAP33868.1"/>
    </source>
</evidence>
<keyword evidence="2" id="KW-1133">Transmembrane helix</keyword>
<organism evidence="3 4">
    <name type="scientific">Piscinibacter sakaiensis</name>
    <name type="common">Ideonella sakaiensis</name>
    <dbReference type="NCBI Taxonomy" id="1547922"/>
    <lineage>
        <taxon>Bacteria</taxon>
        <taxon>Pseudomonadati</taxon>
        <taxon>Pseudomonadota</taxon>
        <taxon>Betaproteobacteria</taxon>
        <taxon>Burkholderiales</taxon>
        <taxon>Sphaerotilaceae</taxon>
        <taxon>Piscinibacter</taxon>
    </lineage>
</organism>
<dbReference type="AlphaFoldDB" id="A0A0K8NU28"/>
<dbReference type="InterPro" id="IPR012902">
    <property type="entry name" value="N_methyl_site"/>
</dbReference>
<evidence type="ECO:0008006" key="5">
    <source>
        <dbReference type="Google" id="ProtNLM"/>
    </source>
</evidence>
<proteinExistence type="predicted"/>
<dbReference type="PROSITE" id="PS00409">
    <property type="entry name" value="PROKAR_NTER_METHYL"/>
    <property type="match status" value="1"/>
</dbReference>
<keyword evidence="2" id="KW-0812">Transmembrane</keyword>
<feature type="compositionally biased region" description="Low complexity" evidence="1">
    <location>
        <begin position="83"/>
        <end position="114"/>
    </location>
</feature>
<name>A0A0K8NU28_PISS1</name>
<dbReference type="EMBL" id="BBYR01000002">
    <property type="protein sequence ID" value="GAP33868.1"/>
    <property type="molecule type" value="Genomic_DNA"/>
</dbReference>
<evidence type="ECO:0000313" key="4">
    <source>
        <dbReference type="Proteomes" id="UP000037660"/>
    </source>
</evidence>
<reference evidence="3 4" key="2">
    <citation type="journal article" date="2016" name="Science">
        <title>A bacterium that degrades and assimilates poly(ethylene terephthalate).</title>
        <authorList>
            <person name="Yoshida S."/>
            <person name="Hiraga K."/>
            <person name="Takehana T."/>
            <person name="Taniguchi I."/>
            <person name="Yamaji H."/>
            <person name="Maeda Y."/>
            <person name="Toyohara K."/>
            <person name="Miyamoto K."/>
            <person name="Kimura Y."/>
            <person name="Oda K."/>
        </authorList>
    </citation>
    <scope>NUCLEOTIDE SEQUENCE [LARGE SCALE GENOMIC DNA]</scope>
    <source>
        <strain evidence="4">NBRC 110686 / TISTR 2288 / 201-F6</strain>
    </source>
</reference>
<dbReference type="NCBIfam" id="TIGR02532">
    <property type="entry name" value="IV_pilin_GFxxxE"/>
    <property type="match status" value="1"/>
</dbReference>
<feature type="transmembrane region" description="Helical" evidence="2">
    <location>
        <begin position="12"/>
        <end position="36"/>
    </location>
</feature>
<keyword evidence="2" id="KW-0472">Membrane</keyword>
<protein>
    <recommendedName>
        <fullName evidence="5">Prepilin-type N-terminal cleavage/methylation domain-containing protein</fullName>
    </recommendedName>
</protein>
<dbReference type="Gene3D" id="3.30.700.10">
    <property type="entry name" value="Glycoprotein, Type 4 Pilin"/>
    <property type="match status" value="1"/>
</dbReference>
<gene>
    <name evidence="3" type="ORF">ISF6_1123</name>
</gene>
<dbReference type="OrthoDB" id="10017003at2"/>
<comment type="caution">
    <text evidence="3">The sequence shown here is derived from an EMBL/GenBank/DDBJ whole genome shotgun (WGS) entry which is preliminary data.</text>
</comment>
<reference evidence="4" key="1">
    <citation type="submission" date="2015-07" db="EMBL/GenBank/DDBJ databases">
        <title>Discovery of a poly(ethylene terephthalate assimilation.</title>
        <authorList>
            <person name="Yoshida S."/>
            <person name="Hiraga K."/>
            <person name="Takehana T."/>
            <person name="Taniguchi I."/>
            <person name="Yamaji H."/>
            <person name="Maeda Y."/>
            <person name="Toyohara K."/>
            <person name="Miyamoto K."/>
            <person name="Kimura Y."/>
            <person name="Oda K."/>
        </authorList>
    </citation>
    <scope>NUCLEOTIDE SEQUENCE [LARGE SCALE GENOMIC DNA]</scope>
    <source>
        <strain evidence="4">NBRC 110686 / TISTR 2288 / 201-F6</strain>
    </source>
</reference>
<dbReference type="InterPro" id="IPR045584">
    <property type="entry name" value="Pilin-like"/>
</dbReference>
<dbReference type="Proteomes" id="UP000037660">
    <property type="component" value="Unassembled WGS sequence"/>
</dbReference>